<protein>
    <submittedName>
        <fullName evidence="3">Arylesterase</fullName>
    </submittedName>
</protein>
<dbReference type="InterPro" id="IPR036514">
    <property type="entry name" value="SGNH_hydro_sf"/>
</dbReference>
<sequence length="211" mass="22668">MKVNTIPGLVTLVLSIIMSALFLSSCSQAKLPVLQPEDVIVAFGDSLTAGYGVDKNQSYPIVLANMTGLKVINAGISGETTAEGLERLPEVLQTHQPKLVILLEGGNDVLQKVSESQIKSNLKQMIQLIQQSGTGVLLVGVPERKLFGSSLGLYSELASEHAIPIEEDIVANLMKRLSMKSDYVHFNAQGYQALAQAIYETLETSGAIVEN</sequence>
<proteinExistence type="predicted"/>
<dbReference type="CDD" id="cd01822">
    <property type="entry name" value="Lysophospholipase_L1_like"/>
    <property type="match status" value="1"/>
</dbReference>
<dbReference type="PANTHER" id="PTHR30383">
    <property type="entry name" value="THIOESTERASE 1/PROTEASE 1/LYSOPHOSPHOLIPASE L1"/>
    <property type="match status" value="1"/>
</dbReference>
<reference evidence="3 4" key="1">
    <citation type="submission" date="2022-06" db="EMBL/GenBank/DDBJ databases">
        <title>Thiomicrohabdus sp. nov, an obligately chemolithoautotrophic, sulfur-oxidizing bacterium isolated from beach of Guanyin Mountain. Amoy.</title>
        <authorList>
            <person name="Zhu H."/>
        </authorList>
    </citation>
    <scope>NUCLEOTIDE SEQUENCE [LARGE SCALE GENOMIC DNA]</scope>
    <source>
        <strain evidence="3 4">XGS-01</strain>
    </source>
</reference>
<dbReference type="RefSeq" id="WP_275595798.1">
    <property type="nucleotide sequence ID" value="NZ_CP102381.1"/>
</dbReference>
<dbReference type="InterPro" id="IPR008265">
    <property type="entry name" value="Lipase_GDSL_AS"/>
</dbReference>
<dbReference type="InterPro" id="IPR013830">
    <property type="entry name" value="SGNH_hydro"/>
</dbReference>
<dbReference type="PROSITE" id="PS01098">
    <property type="entry name" value="LIPASE_GDSL_SER"/>
    <property type="match status" value="1"/>
</dbReference>
<evidence type="ECO:0000313" key="3">
    <source>
        <dbReference type="EMBL" id="WEJ63541.1"/>
    </source>
</evidence>
<name>A0ABY8CGC3_9GAMM</name>
<dbReference type="EMBL" id="CP102381">
    <property type="protein sequence ID" value="WEJ63541.1"/>
    <property type="molecule type" value="Genomic_DNA"/>
</dbReference>
<evidence type="ECO:0000256" key="1">
    <source>
        <dbReference type="SAM" id="SignalP"/>
    </source>
</evidence>
<evidence type="ECO:0000259" key="2">
    <source>
        <dbReference type="Pfam" id="PF13472"/>
    </source>
</evidence>
<keyword evidence="4" id="KW-1185">Reference proteome</keyword>
<dbReference type="Proteomes" id="UP001222275">
    <property type="component" value="Chromosome"/>
</dbReference>
<accession>A0ABY8CGC3</accession>
<gene>
    <name evidence="3" type="ORF">NR989_04620</name>
</gene>
<dbReference type="PROSITE" id="PS51257">
    <property type="entry name" value="PROKAR_LIPOPROTEIN"/>
    <property type="match status" value="1"/>
</dbReference>
<feature type="chain" id="PRO_5045466077" evidence="1">
    <location>
        <begin position="30"/>
        <end position="211"/>
    </location>
</feature>
<feature type="domain" description="SGNH hydrolase-type esterase" evidence="2">
    <location>
        <begin position="42"/>
        <end position="193"/>
    </location>
</feature>
<dbReference type="Pfam" id="PF13472">
    <property type="entry name" value="Lipase_GDSL_2"/>
    <property type="match status" value="1"/>
</dbReference>
<feature type="signal peptide" evidence="1">
    <location>
        <begin position="1"/>
        <end position="29"/>
    </location>
</feature>
<dbReference type="InterPro" id="IPR051532">
    <property type="entry name" value="Ester_Hydrolysis_Enzymes"/>
</dbReference>
<dbReference type="PANTHER" id="PTHR30383:SF24">
    <property type="entry name" value="THIOESTERASE 1_PROTEASE 1_LYSOPHOSPHOLIPASE L1"/>
    <property type="match status" value="1"/>
</dbReference>
<keyword evidence="1" id="KW-0732">Signal</keyword>
<organism evidence="3 4">
    <name type="scientific">Thiomicrorhabdus lithotrophica</name>
    <dbReference type="NCBI Taxonomy" id="2949997"/>
    <lineage>
        <taxon>Bacteria</taxon>
        <taxon>Pseudomonadati</taxon>
        <taxon>Pseudomonadota</taxon>
        <taxon>Gammaproteobacteria</taxon>
        <taxon>Thiotrichales</taxon>
        <taxon>Piscirickettsiaceae</taxon>
        <taxon>Thiomicrorhabdus</taxon>
    </lineage>
</organism>
<dbReference type="SUPFAM" id="SSF52266">
    <property type="entry name" value="SGNH hydrolase"/>
    <property type="match status" value="1"/>
</dbReference>
<evidence type="ECO:0000313" key="4">
    <source>
        <dbReference type="Proteomes" id="UP001222275"/>
    </source>
</evidence>
<dbReference type="Gene3D" id="3.40.50.1110">
    <property type="entry name" value="SGNH hydrolase"/>
    <property type="match status" value="1"/>
</dbReference>